<dbReference type="InterPro" id="IPR036894">
    <property type="entry name" value="YbaB-like_sf"/>
</dbReference>
<sequence>MTGLADRVVARIARQRDLLHSLNEHCDAIRVRATTRNRAVSVEVDAMGGLTDLTLGSAATQLSPNDLSELIVNIGQTAAKAALSRRDQLVAQFRAEFDQLRADPSDEPHGNPT</sequence>
<comment type="caution">
    <text evidence="1">The sequence shown here is derived from an EMBL/GenBank/DDBJ whole genome shotgun (WGS) entry which is preliminary data.</text>
</comment>
<evidence type="ECO:0008006" key="3">
    <source>
        <dbReference type="Google" id="ProtNLM"/>
    </source>
</evidence>
<organism evidence="1 2">
    <name type="scientific">Mycolicibacterium brisbanense</name>
    <dbReference type="NCBI Taxonomy" id="146020"/>
    <lineage>
        <taxon>Bacteria</taxon>
        <taxon>Bacillati</taxon>
        <taxon>Actinomycetota</taxon>
        <taxon>Actinomycetes</taxon>
        <taxon>Mycobacteriales</taxon>
        <taxon>Mycobacteriaceae</taxon>
        <taxon>Mycolicibacterium</taxon>
    </lineage>
</organism>
<dbReference type="Proteomes" id="UP000069620">
    <property type="component" value="Unassembled WGS sequence"/>
</dbReference>
<dbReference type="OrthoDB" id="3623823at2"/>
<keyword evidence="2" id="KW-1185">Reference proteome</keyword>
<protein>
    <recommendedName>
        <fullName evidence="3">YbaB/EbfC DNA-binding family protein</fullName>
    </recommendedName>
</protein>
<dbReference type="RefSeq" id="WP_062828901.1">
    <property type="nucleotide sequence ID" value="NZ_BCSX01000021.1"/>
</dbReference>
<reference evidence="2" key="1">
    <citation type="journal article" date="2016" name="Genome Announc.">
        <title>Draft Genome Sequences of Five Rapidly Growing Mycobacterium Species, M. thermoresistibile, M. fortuitum subsp. acetamidolyticum, M. canariasense, M. brisbanense, and M. novocastrense.</title>
        <authorList>
            <person name="Katahira K."/>
            <person name="Ogura Y."/>
            <person name="Gotoh Y."/>
            <person name="Hayashi T."/>
        </authorList>
    </citation>
    <scope>NUCLEOTIDE SEQUENCE [LARGE SCALE GENOMIC DNA]</scope>
    <source>
        <strain evidence="2">JCM15654</strain>
    </source>
</reference>
<proteinExistence type="predicted"/>
<dbReference type="Gene3D" id="3.30.1310.10">
    <property type="entry name" value="Nucleoid-associated protein YbaB-like domain"/>
    <property type="match status" value="1"/>
</dbReference>
<name>A0A100VYL8_9MYCO</name>
<dbReference type="STRING" id="146020.RMCB_2382"/>
<evidence type="ECO:0000313" key="2">
    <source>
        <dbReference type="Proteomes" id="UP000069620"/>
    </source>
</evidence>
<reference evidence="2" key="2">
    <citation type="submission" date="2016-02" db="EMBL/GenBank/DDBJ databases">
        <title>Draft genome sequence of five rapidly growing Mycobacterium species.</title>
        <authorList>
            <person name="Katahira K."/>
            <person name="Gotou Y."/>
            <person name="Iida K."/>
            <person name="Ogura Y."/>
            <person name="Hayashi T."/>
        </authorList>
    </citation>
    <scope>NUCLEOTIDE SEQUENCE [LARGE SCALE GENOMIC DNA]</scope>
    <source>
        <strain evidence="2">JCM15654</strain>
    </source>
</reference>
<dbReference type="AlphaFoldDB" id="A0A100VYL8"/>
<dbReference type="InterPro" id="IPR004401">
    <property type="entry name" value="YbaB/EbfC"/>
</dbReference>
<evidence type="ECO:0000313" key="1">
    <source>
        <dbReference type="EMBL" id="GAS88286.1"/>
    </source>
</evidence>
<dbReference type="EMBL" id="BCSX01000021">
    <property type="protein sequence ID" value="GAS88286.1"/>
    <property type="molecule type" value="Genomic_DNA"/>
</dbReference>
<accession>A0A100VYL8</accession>
<dbReference type="Pfam" id="PF02575">
    <property type="entry name" value="YbaB_DNA_bd"/>
    <property type="match status" value="1"/>
</dbReference>
<gene>
    <name evidence="1" type="ORF">RMCB_2382</name>
</gene>
<dbReference type="GO" id="GO:0003677">
    <property type="term" value="F:DNA binding"/>
    <property type="evidence" value="ECO:0007669"/>
    <property type="project" value="InterPro"/>
</dbReference>